<sequence>DIHQPLHAGGRAGRLCGINGGANSVKPVTYNPHLSAHNLHNLWDIDLVTSAVYLEATGSASNDGRSTYDQVTADYEDRYLSYLQTMMQSEWKKEVSKWEKNTDPIEWAAEADEYVEDIFKGDCSSATAYSDKVKELSERFQGVNLGPDGNESQYYEKNHRIISKRLAAGGVRLAVALNKLV</sequence>
<evidence type="ECO:0000256" key="2">
    <source>
        <dbReference type="ARBA" id="ARBA00009547"/>
    </source>
</evidence>
<evidence type="ECO:0000256" key="8">
    <source>
        <dbReference type="ARBA" id="ARBA00023157"/>
    </source>
</evidence>
<reference evidence="10 11" key="1">
    <citation type="journal article" date="2015" name="Genome Biol. Evol.">
        <title>Comparative Genomics of a Bacterivorous Green Alga Reveals Evolutionary Causalities and Consequences of Phago-Mixotrophic Mode of Nutrition.</title>
        <authorList>
            <person name="Burns J.A."/>
            <person name="Paasch A."/>
            <person name="Narechania A."/>
            <person name="Kim E."/>
        </authorList>
    </citation>
    <scope>NUCLEOTIDE SEQUENCE [LARGE SCALE GENOMIC DNA]</scope>
    <source>
        <strain evidence="10 11">PLY_AMNH</strain>
    </source>
</reference>
<dbReference type="GO" id="GO:0004521">
    <property type="term" value="F:RNA endonuclease activity"/>
    <property type="evidence" value="ECO:0007669"/>
    <property type="project" value="UniProtKB-ARBA"/>
</dbReference>
<keyword evidence="5" id="KW-0479">Metal-binding</keyword>
<dbReference type="Pfam" id="PF02265">
    <property type="entry name" value="S1-P1_nuclease"/>
    <property type="match status" value="1"/>
</dbReference>
<comment type="catalytic activity">
    <reaction evidence="1">
        <text>Endonucleolytic cleavage to 5'-phosphomononucleotide and 5'-phosphooligonucleotide end-products.</text>
        <dbReference type="EC" id="3.1.30.1"/>
    </reaction>
</comment>
<dbReference type="GO" id="GO:0006308">
    <property type="term" value="P:DNA catabolic process"/>
    <property type="evidence" value="ECO:0007669"/>
    <property type="project" value="InterPro"/>
</dbReference>
<gene>
    <name evidence="10" type="ORF">CYMTET_37539</name>
</gene>
<evidence type="ECO:0000313" key="11">
    <source>
        <dbReference type="Proteomes" id="UP001190700"/>
    </source>
</evidence>
<dbReference type="GO" id="GO:0046872">
    <property type="term" value="F:metal ion binding"/>
    <property type="evidence" value="ECO:0007669"/>
    <property type="project" value="UniProtKB-KW"/>
</dbReference>
<dbReference type="Proteomes" id="UP001190700">
    <property type="component" value="Unassembled WGS sequence"/>
</dbReference>
<keyword evidence="7" id="KW-0378">Hydrolase</keyword>
<feature type="non-terminal residue" evidence="10">
    <location>
        <position position="1"/>
    </location>
</feature>
<protein>
    <recommendedName>
        <fullName evidence="3">Aspergillus nuclease S1</fullName>
        <ecNumber evidence="3">3.1.30.1</ecNumber>
    </recommendedName>
</protein>
<keyword evidence="4" id="KW-0540">Nuclease</keyword>
<evidence type="ECO:0000256" key="9">
    <source>
        <dbReference type="ARBA" id="ARBA00023180"/>
    </source>
</evidence>
<dbReference type="PANTHER" id="PTHR33146">
    <property type="entry name" value="ENDONUCLEASE 4"/>
    <property type="match status" value="1"/>
</dbReference>
<dbReference type="GO" id="GO:0000014">
    <property type="term" value="F:single-stranded DNA endodeoxyribonuclease activity"/>
    <property type="evidence" value="ECO:0007669"/>
    <property type="project" value="UniProtKB-ARBA"/>
</dbReference>
<evidence type="ECO:0000256" key="6">
    <source>
        <dbReference type="ARBA" id="ARBA00022759"/>
    </source>
</evidence>
<keyword evidence="6" id="KW-0255">Endonuclease</keyword>
<keyword evidence="8" id="KW-1015">Disulfide bond</keyword>
<keyword evidence="9" id="KW-0325">Glycoprotein</keyword>
<comment type="caution">
    <text evidence="10">The sequence shown here is derived from an EMBL/GenBank/DDBJ whole genome shotgun (WGS) entry which is preliminary data.</text>
</comment>
<evidence type="ECO:0000256" key="3">
    <source>
        <dbReference type="ARBA" id="ARBA00012562"/>
    </source>
</evidence>
<evidence type="ECO:0000256" key="7">
    <source>
        <dbReference type="ARBA" id="ARBA00022801"/>
    </source>
</evidence>
<organism evidence="10 11">
    <name type="scientific">Cymbomonas tetramitiformis</name>
    <dbReference type="NCBI Taxonomy" id="36881"/>
    <lineage>
        <taxon>Eukaryota</taxon>
        <taxon>Viridiplantae</taxon>
        <taxon>Chlorophyta</taxon>
        <taxon>Pyramimonadophyceae</taxon>
        <taxon>Pyramimonadales</taxon>
        <taxon>Pyramimonadaceae</taxon>
        <taxon>Cymbomonas</taxon>
    </lineage>
</organism>
<dbReference type="Gene3D" id="1.10.575.10">
    <property type="entry name" value="P1 Nuclease"/>
    <property type="match status" value="1"/>
</dbReference>
<dbReference type="SUPFAM" id="SSF48537">
    <property type="entry name" value="Phospholipase C/P1 nuclease"/>
    <property type="match status" value="1"/>
</dbReference>
<name>A0AAE0CF75_9CHLO</name>
<dbReference type="GO" id="GO:0003676">
    <property type="term" value="F:nucleic acid binding"/>
    <property type="evidence" value="ECO:0007669"/>
    <property type="project" value="InterPro"/>
</dbReference>
<evidence type="ECO:0000256" key="4">
    <source>
        <dbReference type="ARBA" id="ARBA00022722"/>
    </source>
</evidence>
<comment type="similarity">
    <text evidence="2">Belongs to the nuclease type I family.</text>
</comment>
<dbReference type="PANTHER" id="PTHR33146:SF26">
    <property type="entry name" value="ENDONUCLEASE 4"/>
    <property type="match status" value="1"/>
</dbReference>
<keyword evidence="11" id="KW-1185">Reference proteome</keyword>
<dbReference type="EC" id="3.1.30.1" evidence="3"/>
<dbReference type="AlphaFoldDB" id="A0AAE0CF75"/>
<accession>A0AAE0CF75</accession>
<evidence type="ECO:0000313" key="10">
    <source>
        <dbReference type="EMBL" id="KAK3253189.1"/>
    </source>
</evidence>
<dbReference type="InterPro" id="IPR008947">
    <property type="entry name" value="PLipase_C/P1_nuclease_dom_sf"/>
</dbReference>
<proteinExistence type="inferred from homology"/>
<dbReference type="InterPro" id="IPR003154">
    <property type="entry name" value="S1/P1nuclease"/>
</dbReference>
<evidence type="ECO:0000256" key="5">
    <source>
        <dbReference type="ARBA" id="ARBA00022723"/>
    </source>
</evidence>
<evidence type="ECO:0000256" key="1">
    <source>
        <dbReference type="ARBA" id="ARBA00000245"/>
    </source>
</evidence>
<dbReference type="EMBL" id="LGRX02024967">
    <property type="protein sequence ID" value="KAK3253189.1"/>
    <property type="molecule type" value="Genomic_DNA"/>
</dbReference>